<dbReference type="Proteomes" id="UP000075187">
    <property type="component" value="Chromosome"/>
</dbReference>
<dbReference type="RefSeq" id="WP_064380169.1">
    <property type="nucleotide sequence ID" value="NZ_CP014205.2"/>
</dbReference>
<keyword evidence="2" id="KW-1185">Reference proteome</keyword>
<organism evidence="1 2">
    <name type="scientific">Pseudomonas glycinae</name>
    <dbReference type="NCBI Taxonomy" id="1785145"/>
    <lineage>
        <taxon>Bacteria</taxon>
        <taxon>Pseudomonadati</taxon>
        <taxon>Pseudomonadota</taxon>
        <taxon>Gammaproteobacteria</taxon>
        <taxon>Pseudomonadales</taxon>
        <taxon>Pseudomonadaceae</taxon>
        <taxon>Pseudomonas</taxon>
    </lineage>
</organism>
<dbReference type="EMBL" id="CP014205">
    <property type="protein sequence ID" value="AMQ83354.1"/>
    <property type="molecule type" value="Genomic_DNA"/>
</dbReference>
<reference evidence="1" key="1">
    <citation type="submission" date="2017-12" db="EMBL/GenBank/DDBJ databases">
        <title>Pseudomonas sp. MS586 complete sequence.</title>
        <authorList>
            <person name="Lu S."/>
            <person name="Deng P."/>
        </authorList>
    </citation>
    <scope>NUCLEOTIDE SEQUENCE</scope>
    <source>
        <strain evidence="1">MS586</strain>
    </source>
</reference>
<accession>A0ABM5ZLI3</accession>
<evidence type="ECO:0000313" key="1">
    <source>
        <dbReference type="EMBL" id="AMQ83354.1"/>
    </source>
</evidence>
<name>A0ABM5ZLI3_9PSED</name>
<protein>
    <submittedName>
        <fullName evidence="1">Uncharacterized protein</fullName>
    </submittedName>
</protein>
<gene>
    <name evidence="1" type="ORF">AWU82_08560</name>
</gene>
<evidence type="ECO:0000313" key="2">
    <source>
        <dbReference type="Proteomes" id="UP000075187"/>
    </source>
</evidence>
<sequence>MNDSGNKPKIFFTPGSNICVIVLEDQKRKLMEGKIKSIDKELGTLDLTLKTTNTPWTVKLESIEYVLLDEKFKALMFRKLSTDKNVDSLMDDLVDVENAPPKPPQAPQRLLTVRYDMNELLTIESVSFSANLDDVISHAQSMQESDLLLAAR</sequence>
<proteinExistence type="predicted"/>